<keyword evidence="5" id="KW-0496">Mitochondrion</keyword>
<keyword evidence="10" id="KW-0520">NAD</keyword>
<evidence type="ECO:0000256" key="9">
    <source>
        <dbReference type="ARBA" id="ARBA00023002"/>
    </source>
</evidence>
<dbReference type="EC" id="1.6.5.9" evidence="3"/>
<keyword evidence="4" id="KW-0285">Flavoprotein</keyword>
<dbReference type="GO" id="GO:0050136">
    <property type="term" value="F:NADH dehydrogenase (quinone) (non-electrogenic) activity"/>
    <property type="evidence" value="ECO:0007669"/>
    <property type="project" value="UniProtKB-EC"/>
</dbReference>
<dbReference type="Pfam" id="PF07992">
    <property type="entry name" value="Pyr_redox_2"/>
    <property type="match status" value="1"/>
</dbReference>
<comment type="catalytic activity">
    <reaction evidence="11">
        <text>a quinone + NADH + H(+) = a quinol + NAD(+)</text>
        <dbReference type="Rhea" id="RHEA:46160"/>
        <dbReference type="ChEBI" id="CHEBI:15378"/>
        <dbReference type="ChEBI" id="CHEBI:24646"/>
        <dbReference type="ChEBI" id="CHEBI:57540"/>
        <dbReference type="ChEBI" id="CHEBI:57945"/>
        <dbReference type="ChEBI" id="CHEBI:132124"/>
        <dbReference type="EC" id="1.6.5.9"/>
    </reaction>
</comment>
<evidence type="ECO:0000313" key="15">
    <source>
        <dbReference type="Proteomes" id="UP000077202"/>
    </source>
</evidence>
<dbReference type="InterPro" id="IPR018247">
    <property type="entry name" value="EF_Hand_1_Ca_BS"/>
</dbReference>
<feature type="domain" description="EF-hand" evidence="13">
    <location>
        <begin position="494"/>
        <end position="529"/>
    </location>
</feature>
<keyword evidence="8" id="KW-0809">Transit peptide</keyword>
<evidence type="ECO:0000256" key="7">
    <source>
        <dbReference type="ARBA" id="ARBA00022837"/>
    </source>
</evidence>
<evidence type="ECO:0000256" key="8">
    <source>
        <dbReference type="ARBA" id="ARBA00022946"/>
    </source>
</evidence>
<evidence type="ECO:0000256" key="4">
    <source>
        <dbReference type="ARBA" id="ARBA00022630"/>
    </source>
</evidence>
<dbReference type="Gene3D" id="3.50.50.100">
    <property type="match status" value="2"/>
</dbReference>
<evidence type="ECO:0000256" key="2">
    <source>
        <dbReference type="ARBA" id="ARBA00005272"/>
    </source>
</evidence>
<dbReference type="FunFam" id="3.50.50.100:FF:000002">
    <property type="entry name" value="External alternative NAD(P)H-ubiquinone oxidoreductase B1, mitochondrial"/>
    <property type="match status" value="1"/>
</dbReference>
<comment type="catalytic activity">
    <reaction evidence="12">
        <text>a ubiquinone + NADH + H(+) = a ubiquinol + NAD(+)</text>
        <dbReference type="Rhea" id="RHEA:23152"/>
        <dbReference type="Rhea" id="RHEA-COMP:9565"/>
        <dbReference type="Rhea" id="RHEA-COMP:9566"/>
        <dbReference type="ChEBI" id="CHEBI:15378"/>
        <dbReference type="ChEBI" id="CHEBI:16389"/>
        <dbReference type="ChEBI" id="CHEBI:17976"/>
        <dbReference type="ChEBI" id="CHEBI:57540"/>
        <dbReference type="ChEBI" id="CHEBI:57945"/>
    </reaction>
</comment>
<comment type="similarity">
    <text evidence="2">Belongs to the NADH dehydrogenase family.</text>
</comment>
<dbReference type="PANTHER" id="PTHR43706:SF47">
    <property type="entry name" value="EXTERNAL NADH-UBIQUINONE OXIDOREDUCTASE 1, MITOCHONDRIAL-RELATED"/>
    <property type="match status" value="1"/>
</dbReference>
<comment type="caution">
    <text evidence="14">The sequence shown here is derived from an EMBL/GenBank/DDBJ whole genome shotgun (WGS) entry which is preliminary data.</text>
</comment>
<comment type="subcellular location">
    <subcellularLocation>
        <location evidence="1">Mitochondrion inner membrane</location>
        <topology evidence="1">Peripheral membrane protein</topology>
        <orientation evidence="1">Intermembrane side</orientation>
    </subcellularLocation>
</comment>
<dbReference type="PROSITE" id="PS50222">
    <property type="entry name" value="EF_HAND_2"/>
    <property type="match status" value="1"/>
</dbReference>
<dbReference type="GO" id="GO:0005509">
    <property type="term" value="F:calcium ion binding"/>
    <property type="evidence" value="ECO:0007669"/>
    <property type="project" value="InterPro"/>
</dbReference>
<name>A0A176W900_MARPO</name>
<organism evidence="14 15">
    <name type="scientific">Marchantia polymorpha subsp. ruderalis</name>
    <dbReference type="NCBI Taxonomy" id="1480154"/>
    <lineage>
        <taxon>Eukaryota</taxon>
        <taxon>Viridiplantae</taxon>
        <taxon>Streptophyta</taxon>
        <taxon>Embryophyta</taxon>
        <taxon>Marchantiophyta</taxon>
        <taxon>Marchantiopsida</taxon>
        <taxon>Marchantiidae</taxon>
        <taxon>Marchantiales</taxon>
        <taxon>Marchantiaceae</taxon>
        <taxon>Marchantia</taxon>
    </lineage>
</organism>
<evidence type="ECO:0000256" key="1">
    <source>
        <dbReference type="ARBA" id="ARBA00004137"/>
    </source>
</evidence>
<sequence length="675" mass="75161">MTNRMMRFMPVIGGGIVRDYGTPQSEVLFGHVIGREVTGDLASQHHGHAAVVAEEGANGVNSRVRSEKGSVEAGMFLKAGCPGFRVPRVVQGAMTAFGEGWQSPDPSAEKAGRVIDPARFFAFYPRMSEVDPWSCPATEQGCSGERLPAVAVDGDLIPVQAFTSTDPGEGKKKLVVLGTGWGGMSFLKQIDTRQYDVKIISPRNYFVFTPLLPSVTNGTVEARSIAEPVRRMLSSTGKQVDFYESECVNIDAVNKKLLCRDASNVRVKGKEDFEVDYDYLIVAVGAMSNTFGTEGVKEYCHFLKELEDAEKIRESVVDCFETACLPHLSDEERKRMLSFVIVGGGPTGVEFAAELYDLVSEDLASLYPSVKDLVTVTVIQSGDHILNTFDHRISKFAEEKFQRDGVTVKTNCRVLKVNEKDVLVKEKATGQEVHVPFGMAVWSTGIGTRPVLTKFMKTIGQTDRRVLATDEWLRVKGCKDVWAVGDCATIEQRKVVDDIAYLFEKADIDKSGTLEIEEFQRTMEKARERYPQLEVYLQRQKFRHVVDMVKISPGDAKEKAMHLNVDEFKKSLAQVDKQLKLFPATAQVAAQQGAYLAACFNALPKKDYKPEGPERIRGEGRHRFRQFQYRHMGQFAPLGSEQCGAELPGDWVSIGRSTQWLWYSVYASSVSLFNL</sequence>
<dbReference type="InterPro" id="IPR002048">
    <property type="entry name" value="EF_hand_dom"/>
</dbReference>
<evidence type="ECO:0000259" key="13">
    <source>
        <dbReference type="PROSITE" id="PS50222"/>
    </source>
</evidence>
<gene>
    <name evidence="14" type="ORF">AXG93_4003s1190</name>
</gene>
<accession>A0A176W900</accession>
<reference evidence="14" key="1">
    <citation type="submission" date="2016-03" db="EMBL/GenBank/DDBJ databases">
        <title>Mechanisms controlling the formation of the plant cell surface in tip-growing cells are functionally conserved among land plants.</title>
        <authorList>
            <person name="Honkanen S."/>
            <person name="Jones V.A."/>
            <person name="Morieri G."/>
            <person name="Champion C."/>
            <person name="Hetherington A.J."/>
            <person name="Kelly S."/>
            <person name="Saint-Marcoux D."/>
            <person name="Proust H."/>
            <person name="Prescott H."/>
            <person name="Dolan L."/>
        </authorList>
    </citation>
    <scope>NUCLEOTIDE SEQUENCE [LARGE SCALE GENOMIC DNA]</scope>
    <source>
        <tissue evidence="14">Whole gametophyte</tissue>
    </source>
</reference>
<dbReference type="InterPro" id="IPR045024">
    <property type="entry name" value="NDH-2"/>
</dbReference>
<evidence type="ECO:0000256" key="10">
    <source>
        <dbReference type="ARBA" id="ARBA00023027"/>
    </source>
</evidence>
<dbReference type="Proteomes" id="UP000077202">
    <property type="component" value="Unassembled WGS sequence"/>
</dbReference>
<evidence type="ECO:0000256" key="5">
    <source>
        <dbReference type="ARBA" id="ARBA00022792"/>
    </source>
</evidence>
<keyword evidence="15" id="KW-1185">Reference proteome</keyword>
<evidence type="ECO:0000313" key="14">
    <source>
        <dbReference type="EMBL" id="OAE29598.1"/>
    </source>
</evidence>
<keyword evidence="6" id="KW-0274">FAD</keyword>
<keyword evidence="7" id="KW-0106">Calcium</keyword>
<dbReference type="InterPro" id="IPR011992">
    <property type="entry name" value="EF-hand-dom_pair"/>
</dbReference>
<evidence type="ECO:0000256" key="12">
    <source>
        <dbReference type="ARBA" id="ARBA00049010"/>
    </source>
</evidence>
<dbReference type="SUPFAM" id="SSF47473">
    <property type="entry name" value="EF-hand"/>
    <property type="match status" value="1"/>
</dbReference>
<dbReference type="PROSITE" id="PS00018">
    <property type="entry name" value="EF_HAND_1"/>
    <property type="match status" value="1"/>
</dbReference>
<dbReference type="SUPFAM" id="SSF51905">
    <property type="entry name" value="FAD/NAD(P)-binding domain"/>
    <property type="match status" value="2"/>
</dbReference>
<dbReference type="InterPro" id="IPR036188">
    <property type="entry name" value="FAD/NAD-bd_sf"/>
</dbReference>
<dbReference type="PRINTS" id="PR00368">
    <property type="entry name" value="FADPNR"/>
</dbReference>
<keyword evidence="5" id="KW-0472">Membrane</keyword>
<keyword evidence="5" id="KW-0999">Mitochondrion inner membrane</keyword>
<keyword evidence="9" id="KW-0560">Oxidoreductase</keyword>
<dbReference type="GO" id="GO:0005743">
    <property type="term" value="C:mitochondrial inner membrane"/>
    <property type="evidence" value="ECO:0007669"/>
    <property type="project" value="UniProtKB-SubCell"/>
</dbReference>
<dbReference type="InterPro" id="IPR023753">
    <property type="entry name" value="FAD/NAD-binding_dom"/>
</dbReference>
<protein>
    <recommendedName>
        <fullName evidence="3">NADH:ubiquinone reductase (non-electrogenic)</fullName>
        <ecNumber evidence="3">1.6.5.9</ecNumber>
    </recommendedName>
</protein>
<evidence type="ECO:0000256" key="11">
    <source>
        <dbReference type="ARBA" id="ARBA00047599"/>
    </source>
</evidence>
<dbReference type="EMBL" id="LVLJ01001437">
    <property type="protein sequence ID" value="OAE29598.1"/>
    <property type="molecule type" value="Genomic_DNA"/>
</dbReference>
<dbReference type="PANTHER" id="PTHR43706">
    <property type="entry name" value="NADH DEHYDROGENASE"/>
    <property type="match status" value="1"/>
</dbReference>
<dbReference type="AlphaFoldDB" id="A0A176W900"/>
<evidence type="ECO:0000256" key="6">
    <source>
        <dbReference type="ARBA" id="ARBA00022827"/>
    </source>
</evidence>
<evidence type="ECO:0000256" key="3">
    <source>
        <dbReference type="ARBA" id="ARBA00012637"/>
    </source>
</evidence>
<proteinExistence type="inferred from homology"/>